<evidence type="ECO:0000256" key="6">
    <source>
        <dbReference type="ARBA" id="ARBA00022729"/>
    </source>
</evidence>
<dbReference type="SMART" id="SM00369">
    <property type="entry name" value="LRR_TYP"/>
    <property type="match status" value="3"/>
</dbReference>
<evidence type="ECO:0000256" key="8">
    <source>
        <dbReference type="ARBA" id="ARBA00022989"/>
    </source>
</evidence>
<keyword evidence="8" id="KW-1133">Transmembrane helix</keyword>
<evidence type="ECO:0000313" key="12">
    <source>
        <dbReference type="Proteomes" id="UP000032304"/>
    </source>
</evidence>
<evidence type="ECO:0000256" key="3">
    <source>
        <dbReference type="ARBA" id="ARBA00022475"/>
    </source>
</evidence>
<dbReference type="FunFam" id="3.80.10.10:FF:000213">
    <property type="entry name" value="Tyrosine-sulfated glycopeptide receptor 1"/>
    <property type="match status" value="1"/>
</dbReference>
<dbReference type="PANTHER" id="PTHR48060:SF21">
    <property type="entry name" value="L DOMAIN-LIKE PROTEIN"/>
    <property type="match status" value="1"/>
</dbReference>
<gene>
    <name evidence="11" type="ORF">B456_009G207700</name>
</gene>
<comment type="similarity">
    <text evidence="2">Belongs to the RLP family.</text>
</comment>
<evidence type="ECO:0000256" key="5">
    <source>
        <dbReference type="ARBA" id="ARBA00022692"/>
    </source>
</evidence>
<keyword evidence="6" id="KW-0732">Signal</keyword>
<dbReference type="InterPro" id="IPR032675">
    <property type="entry name" value="LRR_dom_sf"/>
</dbReference>
<dbReference type="AlphaFoldDB" id="A0A0D2QJV2"/>
<dbReference type="PRINTS" id="PR00019">
    <property type="entry name" value="LEURICHRPT"/>
</dbReference>
<dbReference type="Pfam" id="PF13855">
    <property type="entry name" value="LRR_8"/>
    <property type="match status" value="1"/>
</dbReference>
<evidence type="ECO:0000256" key="2">
    <source>
        <dbReference type="ARBA" id="ARBA00009592"/>
    </source>
</evidence>
<protein>
    <recommendedName>
        <fullName evidence="13">Leucine-rich repeat-containing N-terminal plant-type domain-containing protein</fullName>
    </recommendedName>
</protein>
<name>A0A0D2QJV2_GOSRA</name>
<dbReference type="OMA" id="RIHSDWC"/>
<dbReference type="PANTHER" id="PTHR48060">
    <property type="entry name" value="DNA DAMAGE-REPAIR/TOLERATION PROTEIN DRT100"/>
    <property type="match status" value="1"/>
</dbReference>
<dbReference type="EMBL" id="CM001748">
    <property type="protein sequence ID" value="KJB58352.1"/>
    <property type="molecule type" value="Genomic_DNA"/>
</dbReference>
<proteinExistence type="inferred from homology"/>
<organism evidence="11 12">
    <name type="scientific">Gossypium raimondii</name>
    <name type="common">Peruvian cotton</name>
    <name type="synonym">Gossypium klotzschianum subsp. raimondii</name>
    <dbReference type="NCBI Taxonomy" id="29730"/>
    <lineage>
        <taxon>Eukaryota</taxon>
        <taxon>Viridiplantae</taxon>
        <taxon>Streptophyta</taxon>
        <taxon>Embryophyta</taxon>
        <taxon>Tracheophyta</taxon>
        <taxon>Spermatophyta</taxon>
        <taxon>Magnoliopsida</taxon>
        <taxon>eudicotyledons</taxon>
        <taxon>Gunneridae</taxon>
        <taxon>Pentapetalae</taxon>
        <taxon>rosids</taxon>
        <taxon>malvids</taxon>
        <taxon>Malvales</taxon>
        <taxon>Malvaceae</taxon>
        <taxon>Malvoideae</taxon>
        <taxon>Gossypium</taxon>
    </lineage>
</organism>
<reference evidence="11 12" key="1">
    <citation type="journal article" date="2012" name="Nature">
        <title>Repeated polyploidization of Gossypium genomes and the evolution of spinnable cotton fibres.</title>
        <authorList>
            <person name="Paterson A.H."/>
            <person name="Wendel J.F."/>
            <person name="Gundlach H."/>
            <person name="Guo H."/>
            <person name="Jenkins J."/>
            <person name="Jin D."/>
            <person name="Llewellyn D."/>
            <person name="Showmaker K.C."/>
            <person name="Shu S."/>
            <person name="Udall J."/>
            <person name="Yoo M.J."/>
            <person name="Byers R."/>
            <person name="Chen W."/>
            <person name="Doron-Faigenboim A."/>
            <person name="Duke M.V."/>
            <person name="Gong L."/>
            <person name="Grimwood J."/>
            <person name="Grover C."/>
            <person name="Grupp K."/>
            <person name="Hu G."/>
            <person name="Lee T.H."/>
            <person name="Li J."/>
            <person name="Lin L."/>
            <person name="Liu T."/>
            <person name="Marler B.S."/>
            <person name="Page J.T."/>
            <person name="Roberts A.W."/>
            <person name="Romanel E."/>
            <person name="Sanders W.S."/>
            <person name="Szadkowski E."/>
            <person name="Tan X."/>
            <person name="Tang H."/>
            <person name="Xu C."/>
            <person name="Wang J."/>
            <person name="Wang Z."/>
            <person name="Zhang D."/>
            <person name="Zhang L."/>
            <person name="Ashrafi H."/>
            <person name="Bedon F."/>
            <person name="Bowers J.E."/>
            <person name="Brubaker C.L."/>
            <person name="Chee P.W."/>
            <person name="Das S."/>
            <person name="Gingle A.R."/>
            <person name="Haigler C.H."/>
            <person name="Harker D."/>
            <person name="Hoffmann L.V."/>
            <person name="Hovav R."/>
            <person name="Jones D.C."/>
            <person name="Lemke C."/>
            <person name="Mansoor S."/>
            <person name="ur Rahman M."/>
            <person name="Rainville L.N."/>
            <person name="Rambani A."/>
            <person name="Reddy U.K."/>
            <person name="Rong J.K."/>
            <person name="Saranga Y."/>
            <person name="Scheffler B.E."/>
            <person name="Scheffler J.A."/>
            <person name="Stelly D.M."/>
            <person name="Triplett B.A."/>
            <person name="Van Deynze A."/>
            <person name="Vaslin M.F."/>
            <person name="Waghmare V.N."/>
            <person name="Walford S.A."/>
            <person name="Wright R.J."/>
            <person name="Zaki E.A."/>
            <person name="Zhang T."/>
            <person name="Dennis E.S."/>
            <person name="Mayer K.F."/>
            <person name="Peterson D.G."/>
            <person name="Rokhsar D.S."/>
            <person name="Wang X."/>
            <person name="Schmutz J."/>
        </authorList>
    </citation>
    <scope>NUCLEOTIDE SEQUENCE [LARGE SCALE GENOMIC DNA]</scope>
</reference>
<dbReference type="Proteomes" id="UP000032304">
    <property type="component" value="Chromosome 9"/>
</dbReference>
<evidence type="ECO:0000256" key="4">
    <source>
        <dbReference type="ARBA" id="ARBA00022614"/>
    </source>
</evidence>
<evidence type="ECO:0000313" key="11">
    <source>
        <dbReference type="EMBL" id="KJB58352.1"/>
    </source>
</evidence>
<dbReference type="InterPro" id="IPR001611">
    <property type="entry name" value="Leu-rich_rpt"/>
</dbReference>
<keyword evidence="10" id="KW-0325">Glycoprotein</keyword>
<keyword evidence="4" id="KW-0433">Leucine-rich repeat</keyword>
<dbReference type="InterPro" id="IPR003591">
    <property type="entry name" value="Leu-rich_rpt_typical-subtyp"/>
</dbReference>
<keyword evidence="12" id="KW-1185">Reference proteome</keyword>
<keyword evidence="7" id="KW-0677">Repeat</keyword>
<dbReference type="Gene3D" id="3.80.10.10">
    <property type="entry name" value="Ribonuclease Inhibitor"/>
    <property type="match status" value="2"/>
</dbReference>
<keyword evidence="9" id="KW-0472">Membrane</keyword>
<dbReference type="Gramene" id="KJB58352">
    <property type="protein sequence ID" value="KJB58352"/>
    <property type="gene ID" value="B456_009G207700"/>
</dbReference>
<dbReference type="STRING" id="29730.A0A0D2QJV2"/>
<dbReference type="InterPro" id="IPR053211">
    <property type="entry name" value="DNA_repair-toleration"/>
</dbReference>
<evidence type="ECO:0000256" key="1">
    <source>
        <dbReference type="ARBA" id="ARBA00004236"/>
    </source>
</evidence>
<dbReference type="Pfam" id="PF00560">
    <property type="entry name" value="LRR_1"/>
    <property type="match status" value="1"/>
</dbReference>
<evidence type="ECO:0008006" key="13">
    <source>
        <dbReference type="Google" id="ProtNLM"/>
    </source>
</evidence>
<dbReference type="eggNOG" id="ENOG502QTQY">
    <property type="taxonomic scope" value="Eukaryota"/>
</dbReference>
<keyword evidence="5" id="KW-0812">Transmembrane</keyword>
<comment type="subcellular location">
    <subcellularLocation>
        <location evidence="1">Cell membrane</location>
    </subcellularLocation>
</comment>
<keyword evidence="3" id="KW-1003">Cell membrane</keyword>
<evidence type="ECO:0000256" key="7">
    <source>
        <dbReference type="ARBA" id="ARBA00022737"/>
    </source>
</evidence>
<accession>A0A0D2QJV2</accession>
<evidence type="ECO:0000256" key="9">
    <source>
        <dbReference type="ARBA" id="ARBA00023136"/>
    </source>
</evidence>
<sequence>MSCRIFDLSLLMPSLTTIVQLDKLTILELFSNEFEGPILKDIGQISKLEQLLLHINNFTGYLPPSLMSCTNLVTLNLRVNHLEGDLSAFNFSTLQRLNTLDLGNNNFTGTLPLSLYSCKSLTAVRLASNQLEGHISLAILVLRSLSFLSISTNKLTNITGAIRILKEVKNLTTLILTKNFMNEAIPNDENIIGEGFQNLQILALGGCNFTGQVPKWLAKLKNLEVLDLSQNRISGLIPSWLGSLPNIFYIDLSANLISGEFPKELTSLWALATQESNNQVDRSYLELLVFVMPNNATSQQRYNQLSSLPPAIYLRNNNLGGNIPEAPIAISSCVRSQPE</sequence>
<evidence type="ECO:0000256" key="10">
    <source>
        <dbReference type="ARBA" id="ARBA00023180"/>
    </source>
</evidence>
<dbReference type="SUPFAM" id="SSF52058">
    <property type="entry name" value="L domain-like"/>
    <property type="match status" value="1"/>
</dbReference>
<dbReference type="PROSITE" id="PS51450">
    <property type="entry name" value="LRR"/>
    <property type="match status" value="1"/>
</dbReference>
<dbReference type="GO" id="GO:0005886">
    <property type="term" value="C:plasma membrane"/>
    <property type="evidence" value="ECO:0007669"/>
    <property type="project" value="UniProtKB-SubCell"/>
</dbReference>